<evidence type="ECO:0000313" key="3">
    <source>
        <dbReference type="EnsemblProtists" id="HpaP802188"/>
    </source>
</evidence>
<dbReference type="Proteomes" id="UP000011713">
    <property type="component" value="Unassembled WGS sequence"/>
</dbReference>
<feature type="transmembrane region" description="Helical" evidence="2">
    <location>
        <begin position="76"/>
        <end position="96"/>
    </location>
</feature>
<dbReference type="eggNOG" id="ENOG502T04C">
    <property type="taxonomic scope" value="Eukaryota"/>
</dbReference>
<keyword evidence="2" id="KW-0812">Transmembrane</keyword>
<sequence>MLGVALVCADNKQAEEKPKQQRHPKRHLGGNTEAEDANNDSQAAGKHGFDVHSVNYSTGEEQNEVEEKKKSSSSTIPIVAGVGACACIGLLGAVYMKRRKDNDKYASTGKKSRNSTRYPLNVPNYSTLCKAVKATVLRAHGRKLPLGRSLAQCRVSLAASAYDNRRFSHSVAVDNRGHDVRAVTLTISNFARCVHVPYSDGCCCACQILFWFFVVGGGHRRARPSPLYHARWCLVFVEKTRSLPDKGPCWKRYDNGEAALS</sequence>
<dbReference type="HOGENOM" id="CLU_1067321_0_0_1"/>
<dbReference type="InParanoid" id="M4B7D6"/>
<organism evidence="3 4">
    <name type="scientific">Hyaloperonospora arabidopsidis (strain Emoy2)</name>
    <name type="common">Downy mildew agent</name>
    <name type="synonym">Peronospora arabidopsidis</name>
    <dbReference type="NCBI Taxonomy" id="559515"/>
    <lineage>
        <taxon>Eukaryota</taxon>
        <taxon>Sar</taxon>
        <taxon>Stramenopiles</taxon>
        <taxon>Oomycota</taxon>
        <taxon>Peronosporomycetes</taxon>
        <taxon>Peronosporales</taxon>
        <taxon>Peronosporaceae</taxon>
        <taxon>Hyaloperonospora</taxon>
    </lineage>
</organism>
<proteinExistence type="predicted"/>
<accession>M4B7D6</accession>
<keyword evidence="2" id="KW-0472">Membrane</keyword>
<evidence type="ECO:0000256" key="2">
    <source>
        <dbReference type="SAM" id="Phobius"/>
    </source>
</evidence>
<reference evidence="4" key="1">
    <citation type="journal article" date="2010" name="Science">
        <title>Signatures of adaptation to obligate biotrophy in the Hyaloperonospora arabidopsidis genome.</title>
        <authorList>
            <person name="Baxter L."/>
            <person name="Tripathy S."/>
            <person name="Ishaque N."/>
            <person name="Boot N."/>
            <person name="Cabral A."/>
            <person name="Kemen E."/>
            <person name="Thines M."/>
            <person name="Ah-Fong A."/>
            <person name="Anderson R."/>
            <person name="Badejoko W."/>
            <person name="Bittner-Eddy P."/>
            <person name="Boore J.L."/>
            <person name="Chibucos M.C."/>
            <person name="Coates M."/>
            <person name="Dehal P."/>
            <person name="Delehaunty K."/>
            <person name="Dong S."/>
            <person name="Downton P."/>
            <person name="Dumas B."/>
            <person name="Fabro G."/>
            <person name="Fronick C."/>
            <person name="Fuerstenberg S.I."/>
            <person name="Fulton L."/>
            <person name="Gaulin E."/>
            <person name="Govers F."/>
            <person name="Hughes L."/>
            <person name="Humphray S."/>
            <person name="Jiang R.H."/>
            <person name="Judelson H."/>
            <person name="Kamoun S."/>
            <person name="Kyung K."/>
            <person name="Meijer H."/>
            <person name="Minx P."/>
            <person name="Morris P."/>
            <person name="Nelson J."/>
            <person name="Phuntumart V."/>
            <person name="Qutob D."/>
            <person name="Rehmany A."/>
            <person name="Rougon-Cardoso A."/>
            <person name="Ryden P."/>
            <person name="Torto-Alalibo T."/>
            <person name="Studholme D."/>
            <person name="Wang Y."/>
            <person name="Win J."/>
            <person name="Wood J."/>
            <person name="Clifton S.W."/>
            <person name="Rogers J."/>
            <person name="Van den Ackerveken G."/>
            <person name="Jones J.D."/>
            <person name="McDowell J.M."/>
            <person name="Beynon J."/>
            <person name="Tyler B.M."/>
        </authorList>
    </citation>
    <scope>NUCLEOTIDE SEQUENCE [LARGE SCALE GENOMIC DNA]</scope>
    <source>
        <strain evidence="4">Emoy2</strain>
    </source>
</reference>
<evidence type="ECO:0000256" key="1">
    <source>
        <dbReference type="SAM" id="MobiDB-lite"/>
    </source>
</evidence>
<keyword evidence="4" id="KW-1185">Reference proteome</keyword>
<evidence type="ECO:0000313" key="4">
    <source>
        <dbReference type="Proteomes" id="UP000011713"/>
    </source>
</evidence>
<dbReference type="AlphaFoldDB" id="M4B7D6"/>
<dbReference type="EnsemblProtists" id="HpaT802188">
    <property type="protein sequence ID" value="HpaP802188"/>
    <property type="gene ID" value="HpaG802188"/>
</dbReference>
<keyword evidence="2" id="KW-1133">Transmembrane helix</keyword>
<feature type="region of interest" description="Disordered" evidence="1">
    <location>
        <begin position="9"/>
        <end position="48"/>
    </location>
</feature>
<name>M4B7D6_HYAAE</name>
<reference evidence="3" key="2">
    <citation type="submission" date="2015-06" db="UniProtKB">
        <authorList>
            <consortium name="EnsemblProtists"/>
        </authorList>
    </citation>
    <scope>IDENTIFICATION</scope>
    <source>
        <strain evidence="3">Emoy2</strain>
    </source>
</reference>
<dbReference type="VEuPathDB" id="FungiDB:HpaG802188"/>
<protein>
    <submittedName>
        <fullName evidence="3">Uncharacterized protein</fullName>
    </submittedName>
</protein>
<dbReference type="EMBL" id="JH597778">
    <property type="status" value="NOT_ANNOTATED_CDS"/>
    <property type="molecule type" value="Genomic_DNA"/>
</dbReference>